<feature type="region of interest" description="Disordered" evidence="5">
    <location>
        <begin position="591"/>
        <end position="623"/>
    </location>
</feature>
<dbReference type="InterPro" id="IPR007502">
    <property type="entry name" value="Helicase-assoc_dom"/>
</dbReference>
<dbReference type="GO" id="GO:0003724">
    <property type="term" value="F:RNA helicase activity"/>
    <property type="evidence" value="ECO:0007669"/>
    <property type="project" value="InterPro"/>
</dbReference>
<gene>
    <name evidence="9" type="ORF">BECKH772A_GA0070896_102201</name>
    <name evidence="8" type="ORF">BECKH772B_GA0070898_102002</name>
    <name evidence="10" type="ORF">BECKH772C_GA0070978_101971</name>
</gene>
<keyword evidence="1" id="KW-0547">Nucleotide-binding</keyword>
<dbReference type="InterPro" id="IPR014001">
    <property type="entry name" value="Helicase_ATP-bd"/>
</dbReference>
<evidence type="ECO:0000256" key="3">
    <source>
        <dbReference type="ARBA" id="ARBA00022806"/>
    </source>
</evidence>
<evidence type="ECO:0000256" key="2">
    <source>
        <dbReference type="ARBA" id="ARBA00022801"/>
    </source>
</evidence>
<evidence type="ECO:0000256" key="4">
    <source>
        <dbReference type="ARBA" id="ARBA00022840"/>
    </source>
</evidence>
<dbReference type="Pfam" id="PF04408">
    <property type="entry name" value="WHD_HA2"/>
    <property type="match status" value="1"/>
</dbReference>
<dbReference type="GO" id="GO:0005524">
    <property type="term" value="F:ATP binding"/>
    <property type="evidence" value="ECO:0007669"/>
    <property type="project" value="UniProtKB-KW"/>
</dbReference>
<keyword evidence="4" id="KW-0067">ATP-binding</keyword>
<name>A0A450V7C7_9GAMM</name>
<dbReference type="InterPro" id="IPR001650">
    <property type="entry name" value="Helicase_C-like"/>
</dbReference>
<dbReference type="SMART" id="SM00487">
    <property type="entry name" value="DEXDc"/>
    <property type="match status" value="1"/>
</dbReference>
<dbReference type="EMBL" id="CAADFJ010000197">
    <property type="protein sequence ID" value="VFK04659.1"/>
    <property type="molecule type" value="Genomic_DNA"/>
</dbReference>
<dbReference type="PROSITE" id="PS51194">
    <property type="entry name" value="HELICASE_CTER"/>
    <property type="match status" value="1"/>
</dbReference>
<dbReference type="PANTHER" id="PTHR18934">
    <property type="entry name" value="ATP-DEPENDENT RNA HELICASE"/>
    <property type="match status" value="1"/>
</dbReference>
<dbReference type="InterPro" id="IPR011709">
    <property type="entry name" value="DEAD-box_helicase_OB_fold"/>
</dbReference>
<dbReference type="PANTHER" id="PTHR18934:SF99">
    <property type="entry name" value="ATP-DEPENDENT RNA HELICASE DHX37-RELATED"/>
    <property type="match status" value="1"/>
</dbReference>
<evidence type="ECO:0000256" key="1">
    <source>
        <dbReference type="ARBA" id="ARBA00022741"/>
    </source>
</evidence>
<dbReference type="SUPFAM" id="SSF52540">
    <property type="entry name" value="P-loop containing nucleoside triphosphate hydrolases"/>
    <property type="match status" value="1"/>
</dbReference>
<dbReference type="NCBIfam" id="TIGR01967">
    <property type="entry name" value="DEAH_box_HrpA"/>
    <property type="match status" value="1"/>
</dbReference>
<feature type="region of interest" description="Disordered" evidence="5">
    <location>
        <begin position="472"/>
        <end position="493"/>
    </location>
</feature>
<evidence type="ECO:0000259" key="7">
    <source>
        <dbReference type="PROSITE" id="PS51194"/>
    </source>
</evidence>
<dbReference type="Gene3D" id="3.40.50.300">
    <property type="entry name" value="P-loop containing nucleotide triphosphate hydrolases"/>
    <property type="match status" value="2"/>
</dbReference>
<dbReference type="FunFam" id="1.20.120.1080:FF:000005">
    <property type="entry name" value="ATP-dependent helicase HrpA"/>
    <property type="match status" value="1"/>
</dbReference>
<feature type="compositionally biased region" description="Basic and acidic residues" evidence="5">
    <location>
        <begin position="598"/>
        <end position="615"/>
    </location>
</feature>
<dbReference type="Pfam" id="PF21010">
    <property type="entry name" value="HA2_C"/>
    <property type="match status" value="1"/>
</dbReference>
<evidence type="ECO:0000259" key="6">
    <source>
        <dbReference type="PROSITE" id="PS51192"/>
    </source>
</evidence>
<dbReference type="Pfam" id="PF11898">
    <property type="entry name" value="DUF3418"/>
    <property type="match status" value="2"/>
</dbReference>
<feature type="domain" description="Helicase C-terminal" evidence="7">
    <location>
        <begin position="219"/>
        <end position="390"/>
    </location>
</feature>
<dbReference type="CDD" id="cd18791">
    <property type="entry name" value="SF2_C_RHA"/>
    <property type="match status" value="1"/>
</dbReference>
<evidence type="ECO:0000256" key="5">
    <source>
        <dbReference type="SAM" id="MobiDB-lite"/>
    </source>
</evidence>
<evidence type="ECO:0000313" key="9">
    <source>
        <dbReference type="EMBL" id="VFK01255.1"/>
    </source>
</evidence>
<keyword evidence="2" id="KW-0378">Hydrolase</keyword>
<dbReference type="Gene3D" id="1.20.120.1080">
    <property type="match status" value="1"/>
</dbReference>
<reference evidence="8" key="1">
    <citation type="submission" date="2019-02" db="EMBL/GenBank/DDBJ databases">
        <authorList>
            <person name="Gruber-Vodicka R. H."/>
            <person name="Seah K. B. B."/>
        </authorList>
    </citation>
    <scope>NUCLEOTIDE SEQUENCE</scope>
    <source>
        <strain evidence="10">BECK_SA2B12</strain>
        <strain evidence="9">BECK_SA2B15</strain>
        <strain evidence="8">BECK_SA2B20</strain>
    </source>
</reference>
<evidence type="ECO:0000313" key="10">
    <source>
        <dbReference type="EMBL" id="VFK04659.1"/>
    </source>
</evidence>
<proteinExistence type="predicted"/>
<dbReference type="SMART" id="SM00490">
    <property type="entry name" value="HELICc"/>
    <property type="match status" value="1"/>
</dbReference>
<dbReference type="FunFam" id="3.40.50.300:FF:001922">
    <property type="entry name" value="DEAH (Asp-Glu-Ala-His) box polypeptide 29"/>
    <property type="match status" value="1"/>
</dbReference>
<keyword evidence="3 8" id="KW-0347">Helicase</keyword>
<dbReference type="PROSITE" id="PS51192">
    <property type="entry name" value="HELICASE_ATP_BIND_1"/>
    <property type="match status" value="1"/>
</dbReference>
<feature type="compositionally biased region" description="Basic and acidic residues" evidence="5">
    <location>
        <begin position="473"/>
        <end position="482"/>
    </location>
</feature>
<dbReference type="InterPro" id="IPR027417">
    <property type="entry name" value="P-loop_NTPase"/>
</dbReference>
<sequence>MPLPPVEDLPIHTHRDEIIRAIADNPVTVIQGDTGSGKSTQLPQFCLAMGRGAKGLIGHTQPRRVAARSVAARIAEELGEQLAQRVGYQVRFTARTGPDTRIKLMTDGILLAEIQGDRRLTAYDTLIIDEVHERSLTLDFLLGYLKQLLPWRPDLKVILASATIDVERFSRHFDDAPVIAVSGRTFPVEVRYWPSMDPEAGAFSDKPTDKAAARTTPDAVADAVRAIVREPAPSGLRDILVFLAGEQEIRESAELLQKPPLPDTELLPLFGRLNAVQQDRIFAPHARRHVVLATNIAETSLTVPGIGFVIDAGMARISRYSHQAKVQRLPIEPVSQASANQRKGRCGRVAPGVCIRLYSEEDFEARPAFTEPEIRRTNLATVILRMKALGFGDVAAFPFLDKPDRRYISDGLRLLKELGALDKEDRLTQRGRALARLPVDPRMGRMILAGGEGGCLAEVLVVAAALSIPNPREFSDHGRDSGPDPGGAGRRVSREKAVAARARFQDGRSDFTELLKIWADYQEKRRELSSNRLQKHCRRYFLSYRRMREWHELHQQLSAQAREMGLPVWNEPASYARIHRALLTGLLGHVGYNGQEDPQERPRERSQERARERRSGKGNKAQEYTAARSARFLIGRDSVLHNARPRWVMAAELVQTSRTYAHNVARIRPEWIERAGRDLMKTTYFDSHWDETHGEVMAYERLTLYGLTIIPRRRIPYAAVNPEAAREIFIEAALVEGGDAAQGMSAADRDVGATAHDTDPPARGVGAVARGAGDAVRQAGRAARRTPAFLAHNRTLVSYLREMEQRSRRPDAFAGDAALYTFYDGRIPEAVVGNRSFQAWRKQAERVQPDCLFLSPEDLCEPKTLARIHGQFPDEIIVRGRHFPLSYRFDPGHGGDMAREDAREDTREDAKDEDLDGVTVTLLQNALYQPDPGPFQWLVPGLLEEKVFALLWALPKPLRRRLPPLAETARNCFTAMESRFMPAAPSGPEDGNEPRETLGITYPDTGLLEELGEHLRRTARIPLSPEVWREDRLAPYLRMNFRVIDADGKTLRMGRDLAELQRALAARTECILPPLPGRVEVGFRDAKAGNRDARDAYHRPLAGDFHRDGLRAWTFPDLPPSVEVALQGTRFQGYPALLDQGESVSLRLVDTRDKATELSRFGVCRLLMLAMPREARYLKKNLPDLQALCLAYATLNAGLNDAPPGGRKGEGPPANACEALREELAMAIVERTFTDAKAPIRTRAAFRETLERHGRELMTVANALCSLVGGILTEYRGVVVALAALQGCGPPGSLADISDQLNALVFRGFIRATPAERLPHLPRYLQAMARRLQRLAQAPDKDRRKMEELRPLIQAYAALAAADLGGVGGRMSGHLPCQRWLLEELRVSLFAQELGTAEPVSVKRLQKQLGQ</sequence>
<feature type="domain" description="Helicase ATP-binding" evidence="6">
    <location>
        <begin position="19"/>
        <end position="182"/>
    </location>
</feature>
<dbReference type="InterPro" id="IPR024590">
    <property type="entry name" value="HrpA_C"/>
</dbReference>
<dbReference type="EMBL" id="CAADFI010000200">
    <property type="protein sequence ID" value="VFK00691.1"/>
    <property type="molecule type" value="Genomic_DNA"/>
</dbReference>
<dbReference type="GO" id="GO:0003723">
    <property type="term" value="F:RNA binding"/>
    <property type="evidence" value="ECO:0007669"/>
    <property type="project" value="TreeGrafter"/>
</dbReference>
<dbReference type="GO" id="GO:0016787">
    <property type="term" value="F:hydrolase activity"/>
    <property type="evidence" value="ECO:0007669"/>
    <property type="project" value="UniProtKB-KW"/>
</dbReference>
<dbReference type="InterPro" id="IPR048333">
    <property type="entry name" value="HA2_WH"/>
</dbReference>
<dbReference type="Pfam" id="PF00271">
    <property type="entry name" value="Helicase_C"/>
    <property type="match status" value="1"/>
</dbReference>
<dbReference type="EMBL" id="CAADFG010000220">
    <property type="protein sequence ID" value="VFK01255.1"/>
    <property type="molecule type" value="Genomic_DNA"/>
</dbReference>
<accession>A0A450V7C7</accession>
<protein>
    <submittedName>
        <fullName evidence="8">ATP-dependent helicase HrpA</fullName>
    </submittedName>
</protein>
<evidence type="ECO:0000313" key="8">
    <source>
        <dbReference type="EMBL" id="VFK00691.1"/>
    </source>
</evidence>
<organism evidence="8">
    <name type="scientific">Candidatus Kentrum eta</name>
    <dbReference type="NCBI Taxonomy" id="2126337"/>
    <lineage>
        <taxon>Bacteria</taxon>
        <taxon>Pseudomonadati</taxon>
        <taxon>Pseudomonadota</taxon>
        <taxon>Gammaproteobacteria</taxon>
        <taxon>Candidatus Kentrum</taxon>
    </lineage>
</organism>
<dbReference type="Pfam" id="PF07717">
    <property type="entry name" value="OB_NTP_bind"/>
    <property type="match status" value="1"/>
</dbReference>
<dbReference type="InterPro" id="IPR010222">
    <property type="entry name" value="RNA_helicase_HrpA"/>
</dbReference>
<dbReference type="SMART" id="SM00847">
    <property type="entry name" value="HA2"/>
    <property type="match status" value="1"/>
</dbReference>